<dbReference type="AlphaFoldDB" id="Q0U1U8"/>
<evidence type="ECO:0000256" key="6">
    <source>
        <dbReference type="ARBA" id="ARBA00037847"/>
    </source>
</evidence>
<feature type="compositionally biased region" description="Low complexity" evidence="7">
    <location>
        <begin position="1"/>
        <end position="12"/>
    </location>
</feature>
<keyword evidence="2" id="KW-0812">Transmembrane</keyword>
<keyword evidence="5" id="KW-0472">Membrane</keyword>
<feature type="compositionally biased region" description="Low complexity" evidence="7">
    <location>
        <begin position="20"/>
        <end position="29"/>
    </location>
</feature>
<dbReference type="Pfam" id="PF12734">
    <property type="entry name" value="CYSTM"/>
    <property type="match status" value="1"/>
</dbReference>
<dbReference type="GO" id="GO:0046872">
    <property type="term" value="F:metal ion binding"/>
    <property type="evidence" value="ECO:0007669"/>
    <property type="project" value="UniProtKB-KW"/>
</dbReference>
<evidence type="ECO:0000313" key="9">
    <source>
        <dbReference type="EMBL" id="EAT78358.2"/>
    </source>
</evidence>
<evidence type="ECO:0000256" key="5">
    <source>
        <dbReference type="ARBA" id="ARBA00023136"/>
    </source>
</evidence>
<gene>
    <name evidence="9" type="ORF">SNOG_14121</name>
</gene>
<feature type="domain" description="Cysteine-rich transmembrane" evidence="8">
    <location>
        <begin position="17"/>
        <end position="61"/>
    </location>
</feature>
<keyword evidence="4" id="KW-1133">Transmembrane helix</keyword>
<evidence type="ECO:0000256" key="4">
    <source>
        <dbReference type="ARBA" id="ARBA00022989"/>
    </source>
</evidence>
<dbReference type="PANTHER" id="PTHR35470:SF6">
    <property type="entry name" value="PROTEIN CYSTEINE-RICH TRANSMEMBRANE MODULE 2"/>
    <property type="match status" value="1"/>
</dbReference>
<name>Q0U1U8_PHANO</name>
<comment type="similarity">
    <text evidence="1">Belongs to the CYSTM1 family.</text>
</comment>
<evidence type="ECO:0000256" key="2">
    <source>
        <dbReference type="ARBA" id="ARBA00022692"/>
    </source>
</evidence>
<evidence type="ECO:0000256" key="7">
    <source>
        <dbReference type="SAM" id="MobiDB-lite"/>
    </source>
</evidence>
<dbReference type="GO" id="GO:0010038">
    <property type="term" value="P:response to metal ion"/>
    <property type="evidence" value="ECO:0007669"/>
    <property type="project" value="UniProtKB-ARBA"/>
</dbReference>
<organism evidence="9 10">
    <name type="scientific">Phaeosphaeria nodorum (strain SN15 / ATCC MYA-4574 / FGSC 10173)</name>
    <name type="common">Glume blotch fungus</name>
    <name type="synonym">Parastagonospora nodorum</name>
    <dbReference type="NCBI Taxonomy" id="321614"/>
    <lineage>
        <taxon>Eukaryota</taxon>
        <taxon>Fungi</taxon>
        <taxon>Dikarya</taxon>
        <taxon>Ascomycota</taxon>
        <taxon>Pezizomycotina</taxon>
        <taxon>Dothideomycetes</taxon>
        <taxon>Pleosporomycetidae</taxon>
        <taxon>Pleosporales</taxon>
        <taxon>Pleosporineae</taxon>
        <taxon>Phaeosphaeriaceae</taxon>
        <taxon>Parastagonospora</taxon>
    </lineage>
</organism>
<evidence type="ECO:0000259" key="8">
    <source>
        <dbReference type="Pfam" id="PF12734"/>
    </source>
</evidence>
<evidence type="ECO:0000256" key="3">
    <source>
        <dbReference type="ARBA" id="ARBA00022723"/>
    </source>
</evidence>
<feature type="region of interest" description="Disordered" evidence="7">
    <location>
        <begin position="1"/>
        <end position="38"/>
    </location>
</feature>
<evidence type="ECO:0000313" key="10">
    <source>
        <dbReference type="Proteomes" id="UP000001055"/>
    </source>
</evidence>
<accession>Q0U1U8</accession>
<dbReference type="InterPro" id="IPR051671">
    <property type="entry name" value="CYSTM1_HM_Tolerance"/>
</dbReference>
<dbReference type="HOGENOM" id="CLU_156676_0_1_1"/>
<dbReference type="InterPro" id="IPR028144">
    <property type="entry name" value="CYSTM_dom"/>
</dbReference>
<dbReference type="GO" id="GO:0012505">
    <property type="term" value="C:endomembrane system"/>
    <property type="evidence" value="ECO:0007669"/>
    <property type="project" value="UniProtKB-SubCell"/>
</dbReference>
<dbReference type="STRING" id="321614.Q0U1U8"/>
<dbReference type="GeneID" id="5981241"/>
<dbReference type="Proteomes" id="UP000001055">
    <property type="component" value="Unassembled WGS sequence"/>
</dbReference>
<evidence type="ECO:0000256" key="1">
    <source>
        <dbReference type="ARBA" id="ARBA00009444"/>
    </source>
</evidence>
<dbReference type="KEGG" id="pno:SNOG_14121"/>
<reference evidence="10" key="1">
    <citation type="journal article" date="2007" name="Plant Cell">
        <title>Dothideomycete-plant interactions illuminated by genome sequencing and EST analysis of the wheat pathogen Stagonospora nodorum.</title>
        <authorList>
            <person name="Hane J.K."/>
            <person name="Lowe R.G."/>
            <person name="Solomon P.S."/>
            <person name="Tan K.C."/>
            <person name="Schoch C.L."/>
            <person name="Spatafora J.W."/>
            <person name="Crous P.W."/>
            <person name="Kodira C."/>
            <person name="Birren B.W."/>
            <person name="Galagan J.E."/>
            <person name="Torriani S.F."/>
            <person name="McDonald B.A."/>
            <person name="Oliver R.P."/>
        </authorList>
    </citation>
    <scope>NUCLEOTIDE SEQUENCE [LARGE SCALE GENOMIC DNA]</scope>
    <source>
        <strain evidence="10">SN15 / ATCC MYA-4574 / FGSC 10173</strain>
    </source>
</reference>
<dbReference type="RefSeq" id="XP_001804318.1">
    <property type="nucleotide sequence ID" value="XM_001804266.1"/>
</dbReference>
<dbReference type="EMBL" id="CH445354">
    <property type="protein sequence ID" value="EAT78358.2"/>
    <property type="molecule type" value="Genomic_DNA"/>
</dbReference>
<protein>
    <recommendedName>
        <fullName evidence="8">Cysteine-rich transmembrane domain-containing protein</fullName>
    </recommendedName>
</protein>
<keyword evidence="3" id="KW-0479">Metal-binding</keyword>
<proteinExistence type="inferred from homology"/>
<dbReference type="eggNOG" id="ENOG502SBQW">
    <property type="taxonomic scope" value="Eukaryota"/>
</dbReference>
<dbReference type="PANTHER" id="PTHR35470">
    <property type="entry name" value="CADMIUM TOLERANT 3"/>
    <property type="match status" value="1"/>
</dbReference>
<comment type="subcellular location">
    <subcellularLocation>
        <location evidence="6">Endomembrane system</location>
        <topology evidence="6">Single-pass membrane protein</topology>
    </subcellularLocation>
</comment>
<dbReference type="InParanoid" id="Q0U1U8"/>
<sequence length="72" mass="7947">MSYNQQPQGYYAQPPPQGYPPQQMQYTQAPPAPAPEPKKERGCLAACLATLCCCWLCGETCECCLDCFDCCC</sequence>